<sequence>MGISAFGVFYGMMEKQSESKTYGFYSMVGLACCGFLPMIISTICKMRDIETKLKIIRDSHQHLASDMKNMLPSEVSGAESQSASSRTASEPEMQPLIPHPQNSQPPPPQLPRSTSFQDMMQQPLPMENFWWRYVVPTYTIGLFAMLYAIYVPFFG</sequence>
<feature type="region of interest" description="Disordered" evidence="1">
    <location>
        <begin position="74"/>
        <end position="115"/>
    </location>
</feature>
<keyword evidence="2" id="KW-0812">Transmembrane</keyword>
<name>A0A2G5CFB5_AQUCA</name>
<keyword evidence="4" id="KW-1185">Reference proteome</keyword>
<evidence type="ECO:0000313" key="4">
    <source>
        <dbReference type="Proteomes" id="UP000230069"/>
    </source>
</evidence>
<dbReference type="EMBL" id="KZ305075">
    <property type="protein sequence ID" value="PIA29986.1"/>
    <property type="molecule type" value="Genomic_DNA"/>
</dbReference>
<feature type="transmembrane region" description="Helical" evidence="2">
    <location>
        <begin position="22"/>
        <end position="44"/>
    </location>
</feature>
<dbReference type="InParanoid" id="A0A2G5CFB5"/>
<evidence type="ECO:0000256" key="1">
    <source>
        <dbReference type="SAM" id="MobiDB-lite"/>
    </source>
</evidence>
<evidence type="ECO:0000313" key="3">
    <source>
        <dbReference type="EMBL" id="PIA29986.1"/>
    </source>
</evidence>
<evidence type="ECO:0000256" key="2">
    <source>
        <dbReference type="SAM" id="Phobius"/>
    </source>
</evidence>
<accession>A0A2G5CFB5</accession>
<proteinExistence type="predicted"/>
<dbReference type="AlphaFoldDB" id="A0A2G5CFB5"/>
<keyword evidence="2" id="KW-0472">Membrane</keyword>
<gene>
    <name evidence="3" type="ORF">AQUCO_05800218v1</name>
</gene>
<protein>
    <submittedName>
        <fullName evidence="3">Uncharacterized protein</fullName>
    </submittedName>
</protein>
<reference evidence="3 4" key="1">
    <citation type="submission" date="2017-09" db="EMBL/GenBank/DDBJ databases">
        <title>WGS assembly of Aquilegia coerulea Goldsmith.</title>
        <authorList>
            <person name="Hodges S."/>
            <person name="Kramer E."/>
            <person name="Nordborg M."/>
            <person name="Tomkins J."/>
            <person name="Borevitz J."/>
            <person name="Derieg N."/>
            <person name="Yan J."/>
            <person name="Mihaltcheva S."/>
            <person name="Hayes R.D."/>
            <person name="Rokhsar D."/>
        </authorList>
    </citation>
    <scope>NUCLEOTIDE SEQUENCE [LARGE SCALE GENOMIC DNA]</scope>
    <source>
        <strain evidence="4">cv. Goldsmith</strain>
    </source>
</reference>
<feature type="compositionally biased region" description="Polar residues" evidence="1">
    <location>
        <begin position="78"/>
        <end position="88"/>
    </location>
</feature>
<keyword evidence="2" id="KW-1133">Transmembrane helix</keyword>
<organism evidence="3 4">
    <name type="scientific">Aquilegia coerulea</name>
    <name type="common">Rocky mountain columbine</name>
    <dbReference type="NCBI Taxonomy" id="218851"/>
    <lineage>
        <taxon>Eukaryota</taxon>
        <taxon>Viridiplantae</taxon>
        <taxon>Streptophyta</taxon>
        <taxon>Embryophyta</taxon>
        <taxon>Tracheophyta</taxon>
        <taxon>Spermatophyta</taxon>
        <taxon>Magnoliopsida</taxon>
        <taxon>Ranunculales</taxon>
        <taxon>Ranunculaceae</taxon>
        <taxon>Thalictroideae</taxon>
        <taxon>Aquilegia</taxon>
    </lineage>
</organism>
<dbReference type="Proteomes" id="UP000230069">
    <property type="component" value="Unassembled WGS sequence"/>
</dbReference>
<feature type="transmembrane region" description="Helical" evidence="2">
    <location>
        <begin position="129"/>
        <end position="150"/>
    </location>
</feature>